<name>A0ABX0JFZ2_9BACL</name>
<dbReference type="RefSeq" id="WP_166156119.1">
    <property type="nucleotide sequence ID" value="NZ_JAAOIW010000021.1"/>
</dbReference>
<reference evidence="1" key="1">
    <citation type="submission" date="2020-03" db="EMBL/GenBank/DDBJ databases">
        <title>Draft sequencing of Paenibacilllus sp. S3N08.</title>
        <authorList>
            <person name="Kim D.-U."/>
        </authorList>
    </citation>
    <scope>NUCLEOTIDE SEQUENCE</scope>
    <source>
        <strain evidence="1">S3N08</strain>
    </source>
</reference>
<sequence>MEIVQISFNIPDEIMTKISTGENKIFGVEVRNNKSQVVKVLRPVSKLETTLYYGWKYRDTLFMVSKLGMAGVKSYIKSKKKQEPDVAVKFREALKVYLNAVRKGVLTMEIISDVMEHLGELKMQPNFKKINIALSMEELDVLLNRMFEYTKELAANNAIELTSLEKETPSQSVNPVINLQRCLETQKRIFELAS</sequence>
<protein>
    <submittedName>
        <fullName evidence="1">Uncharacterized protein</fullName>
    </submittedName>
</protein>
<proteinExistence type="predicted"/>
<gene>
    <name evidence="1" type="ORF">G9U52_33610</name>
</gene>
<evidence type="ECO:0000313" key="1">
    <source>
        <dbReference type="EMBL" id="NHN34701.1"/>
    </source>
</evidence>
<dbReference type="Proteomes" id="UP001165962">
    <property type="component" value="Unassembled WGS sequence"/>
</dbReference>
<dbReference type="EMBL" id="JAAOIW010000021">
    <property type="protein sequence ID" value="NHN34701.1"/>
    <property type="molecule type" value="Genomic_DNA"/>
</dbReference>
<evidence type="ECO:0000313" key="2">
    <source>
        <dbReference type="Proteomes" id="UP001165962"/>
    </source>
</evidence>
<organism evidence="1 2">
    <name type="scientific">Paenibacillus agricola</name>
    <dbReference type="NCBI Taxonomy" id="2716264"/>
    <lineage>
        <taxon>Bacteria</taxon>
        <taxon>Bacillati</taxon>
        <taxon>Bacillota</taxon>
        <taxon>Bacilli</taxon>
        <taxon>Bacillales</taxon>
        <taxon>Paenibacillaceae</taxon>
        <taxon>Paenibacillus</taxon>
    </lineage>
</organism>
<keyword evidence="2" id="KW-1185">Reference proteome</keyword>
<comment type="caution">
    <text evidence="1">The sequence shown here is derived from an EMBL/GenBank/DDBJ whole genome shotgun (WGS) entry which is preliminary data.</text>
</comment>
<accession>A0ABX0JFZ2</accession>